<name>A0A1Y3XZJ0_9BACT</name>
<dbReference type="RefSeq" id="WP_022159483.1">
    <property type="nucleotide sequence ID" value="NZ_CABJFF010000022.1"/>
</dbReference>
<dbReference type="AlphaFoldDB" id="A0A1Y3XZJ0"/>
<dbReference type="SUPFAM" id="SSF54637">
    <property type="entry name" value="Thioesterase/thiol ester dehydrase-isomerase"/>
    <property type="match status" value="1"/>
</dbReference>
<organism evidence="4 5">
    <name type="scientific">Odoribacter splanchnicus</name>
    <dbReference type="NCBI Taxonomy" id="28118"/>
    <lineage>
        <taxon>Bacteria</taxon>
        <taxon>Pseudomonadati</taxon>
        <taxon>Bacteroidota</taxon>
        <taxon>Bacteroidia</taxon>
        <taxon>Bacteroidales</taxon>
        <taxon>Odoribacteraceae</taxon>
        <taxon>Odoribacter</taxon>
    </lineage>
</organism>
<evidence type="ECO:0000256" key="2">
    <source>
        <dbReference type="PIRSR" id="PIRSR014972-2"/>
    </source>
</evidence>
<dbReference type="InterPro" id="IPR029069">
    <property type="entry name" value="HotDog_dom_sf"/>
</dbReference>
<feature type="active site" evidence="1">
    <location>
        <position position="33"/>
    </location>
</feature>
<keyword evidence="4" id="KW-0012">Acyltransferase</keyword>
<dbReference type="Gene3D" id="3.10.129.10">
    <property type="entry name" value="Hotdog Thioesterase"/>
    <property type="match status" value="1"/>
</dbReference>
<dbReference type="EMBL" id="QRYC01000023">
    <property type="protein sequence ID" value="RGU54968.1"/>
    <property type="molecule type" value="Genomic_DNA"/>
</dbReference>
<reference evidence="4 5" key="1">
    <citation type="submission" date="2018-08" db="EMBL/GenBank/DDBJ databases">
        <title>A genome reference for cultivated species of the human gut microbiota.</title>
        <authorList>
            <person name="Zou Y."/>
            <person name="Xue W."/>
            <person name="Luo G."/>
        </authorList>
    </citation>
    <scope>NUCLEOTIDE SEQUENCE [LARGE SCALE GENOMIC DNA]</scope>
    <source>
        <strain evidence="4 5">AF16-14</strain>
    </source>
</reference>
<feature type="active site" evidence="1">
    <location>
        <position position="67"/>
    </location>
</feature>
<feature type="active site" evidence="1">
    <location>
        <position position="41"/>
    </location>
</feature>
<dbReference type="GO" id="GO:0016746">
    <property type="term" value="F:acyltransferase activity"/>
    <property type="evidence" value="ECO:0007669"/>
    <property type="project" value="UniProtKB-KW"/>
</dbReference>
<dbReference type="PANTHER" id="PTHR36934">
    <property type="entry name" value="BLR0278 PROTEIN"/>
    <property type="match status" value="1"/>
</dbReference>
<sequence length="123" mass="13533">MLETGKSYTQEIIVGPKDTALAHGSGHLEVFATPAMVGLMENTAIHCLEGMLEPDTDTVGIEIHVQHTKATAVGKKVMCKATIVEIDGRRIRFEIEATDEKGTIGHAIHDRFIIYPEKFMSKL</sequence>
<dbReference type="Pfam" id="PF22636">
    <property type="entry name" value="FlK"/>
    <property type="match status" value="1"/>
</dbReference>
<gene>
    <name evidence="4" type="ORF">DWW57_14150</name>
</gene>
<dbReference type="InterPro" id="IPR025540">
    <property type="entry name" value="FlK"/>
</dbReference>
<dbReference type="PIRSF" id="PIRSF014972">
    <property type="entry name" value="FlK"/>
    <property type="match status" value="1"/>
</dbReference>
<keyword evidence="4" id="KW-0808">Transferase</keyword>
<dbReference type="InterPro" id="IPR054485">
    <property type="entry name" value="FlK-like_dom"/>
</dbReference>
<evidence type="ECO:0000256" key="1">
    <source>
        <dbReference type="PIRSR" id="PIRSR014972-1"/>
    </source>
</evidence>
<accession>A0A1Y3XZJ0</accession>
<evidence type="ECO:0000313" key="4">
    <source>
        <dbReference type="EMBL" id="RGU54968.1"/>
    </source>
</evidence>
<dbReference type="CDD" id="cd03440">
    <property type="entry name" value="hot_dog"/>
    <property type="match status" value="1"/>
</dbReference>
<comment type="caution">
    <text evidence="4">The sequence shown here is derived from an EMBL/GenBank/DDBJ whole genome shotgun (WGS) entry which is preliminary data.</text>
</comment>
<proteinExistence type="predicted"/>
<dbReference type="PANTHER" id="PTHR36934:SF1">
    <property type="entry name" value="THIOESTERASE DOMAIN-CONTAINING PROTEIN"/>
    <property type="match status" value="1"/>
</dbReference>
<dbReference type="Proteomes" id="UP000284243">
    <property type="component" value="Unassembled WGS sequence"/>
</dbReference>
<evidence type="ECO:0000313" key="5">
    <source>
        <dbReference type="Proteomes" id="UP000284243"/>
    </source>
</evidence>
<feature type="binding site" evidence="2">
    <location>
        <position position="111"/>
    </location>
    <ligand>
        <name>substrate</name>
    </ligand>
</feature>
<feature type="binding site" evidence="2">
    <location>
        <position position="60"/>
    </location>
    <ligand>
        <name>substrate</name>
    </ligand>
</feature>
<evidence type="ECO:0000259" key="3">
    <source>
        <dbReference type="Pfam" id="PF22636"/>
    </source>
</evidence>
<protein>
    <submittedName>
        <fullName evidence="4">Dihydrolipoamide acyltransferase</fullName>
    </submittedName>
</protein>
<feature type="binding site" evidence="2">
    <location>
        <position position="60"/>
    </location>
    <ligand>
        <name>CoA</name>
        <dbReference type="ChEBI" id="CHEBI:57287"/>
    </ligand>
</feature>
<feature type="domain" description="Fluoroacetyl-CoA-specific thioesterase-like" evidence="3">
    <location>
        <begin position="14"/>
        <end position="115"/>
    </location>
</feature>